<comment type="caution">
    <text evidence="1">The sequence shown here is derived from an EMBL/GenBank/DDBJ whole genome shotgun (WGS) entry which is preliminary data.</text>
</comment>
<accession>A0A8J2JI24</accession>
<keyword evidence="2" id="KW-1185">Reference proteome</keyword>
<protein>
    <submittedName>
        <fullName evidence="1">Uncharacterized protein</fullName>
    </submittedName>
</protein>
<evidence type="ECO:0000313" key="1">
    <source>
        <dbReference type="EMBL" id="CAG7719212.1"/>
    </source>
</evidence>
<gene>
    <name evidence="1" type="ORF">AFUS01_LOCUS8547</name>
</gene>
<reference evidence="1" key="1">
    <citation type="submission" date="2021-06" db="EMBL/GenBank/DDBJ databases">
        <authorList>
            <person name="Hodson N. C."/>
            <person name="Mongue J. A."/>
            <person name="Jaron S. K."/>
        </authorList>
    </citation>
    <scope>NUCLEOTIDE SEQUENCE</scope>
</reference>
<proteinExistence type="predicted"/>
<dbReference type="AlphaFoldDB" id="A0A8J2JI24"/>
<feature type="non-terminal residue" evidence="1">
    <location>
        <position position="1"/>
    </location>
</feature>
<dbReference type="EMBL" id="CAJVCH010059586">
    <property type="protein sequence ID" value="CAG7719212.1"/>
    <property type="molecule type" value="Genomic_DNA"/>
</dbReference>
<evidence type="ECO:0000313" key="2">
    <source>
        <dbReference type="Proteomes" id="UP000708208"/>
    </source>
</evidence>
<dbReference type="Proteomes" id="UP000708208">
    <property type="component" value="Unassembled WGS sequence"/>
</dbReference>
<organism evidence="1 2">
    <name type="scientific">Allacma fusca</name>
    <dbReference type="NCBI Taxonomy" id="39272"/>
    <lineage>
        <taxon>Eukaryota</taxon>
        <taxon>Metazoa</taxon>
        <taxon>Ecdysozoa</taxon>
        <taxon>Arthropoda</taxon>
        <taxon>Hexapoda</taxon>
        <taxon>Collembola</taxon>
        <taxon>Symphypleona</taxon>
        <taxon>Sminthuridae</taxon>
        <taxon>Allacma</taxon>
    </lineage>
</organism>
<sequence>MSFRRRELHPRGSSSCCCRGRVLHSCSPNKP</sequence>
<name>A0A8J2JI24_9HEXA</name>